<evidence type="ECO:0000256" key="1">
    <source>
        <dbReference type="SAM" id="SignalP"/>
    </source>
</evidence>
<organism evidence="2 3">
    <name type="scientific">Phascolarctos cinereus</name>
    <name type="common">Koala</name>
    <dbReference type="NCBI Taxonomy" id="38626"/>
    <lineage>
        <taxon>Eukaryota</taxon>
        <taxon>Metazoa</taxon>
        <taxon>Chordata</taxon>
        <taxon>Craniata</taxon>
        <taxon>Vertebrata</taxon>
        <taxon>Euteleostomi</taxon>
        <taxon>Mammalia</taxon>
        <taxon>Metatheria</taxon>
        <taxon>Diprotodontia</taxon>
        <taxon>Phascolarctidae</taxon>
        <taxon>Phascolarctos</taxon>
    </lineage>
</organism>
<protein>
    <submittedName>
        <fullName evidence="3">Keratinocyte differentiation-associated protein isoform X1</fullName>
    </submittedName>
</protein>
<name>A0A6P5JR44_PHACI</name>
<dbReference type="GO" id="GO:0008544">
    <property type="term" value="P:epidermis development"/>
    <property type="evidence" value="ECO:0007669"/>
    <property type="project" value="TreeGrafter"/>
</dbReference>
<dbReference type="Proteomes" id="UP000515140">
    <property type="component" value="Unplaced"/>
</dbReference>
<dbReference type="Pfam" id="PF15200">
    <property type="entry name" value="KRTDAP"/>
    <property type="match status" value="1"/>
</dbReference>
<proteinExistence type="predicted"/>
<reference evidence="3" key="1">
    <citation type="submission" date="2025-08" db="UniProtKB">
        <authorList>
            <consortium name="RefSeq"/>
        </authorList>
    </citation>
    <scope>IDENTIFICATION</scope>
    <source>
        <tissue evidence="3">Spleen</tissue>
    </source>
</reference>
<dbReference type="GO" id="GO:0005615">
    <property type="term" value="C:extracellular space"/>
    <property type="evidence" value="ECO:0007669"/>
    <property type="project" value="TreeGrafter"/>
</dbReference>
<dbReference type="AlphaFoldDB" id="A0A6P5JR44"/>
<evidence type="ECO:0000313" key="3">
    <source>
        <dbReference type="RefSeq" id="XP_020833489.1"/>
    </source>
</evidence>
<dbReference type="InParanoid" id="A0A6P5JR44"/>
<sequence>MKVPVLSIIVLLSLLAVQSAQGAALGDSQRGTTTANYAERSENSDTQFLNVDRWRSAFQSKEFLNWHALYEVSALPPCLLSRRGGNRRCWFSKSSHVLGWAIRKIPFLYTFNKPSWQILSNKLPYKATAKWRGEGKGG</sequence>
<accession>A0A6P5JR44</accession>
<keyword evidence="2" id="KW-1185">Reference proteome</keyword>
<dbReference type="PANTHER" id="PTHR36463:SF1">
    <property type="entry name" value="KERATINOCYTE DIFFERENTIATION-ASSOCIATED PROTEIN"/>
    <property type="match status" value="1"/>
</dbReference>
<dbReference type="KEGG" id="pcw:110201935"/>
<dbReference type="GeneID" id="110201935"/>
<dbReference type="CTD" id="388533"/>
<feature type="signal peptide" evidence="1">
    <location>
        <begin position="1"/>
        <end position="22"/>
    </location>
</feature>
<feature type="chain" id="PRO_5028050890" evidence="1">
    <location>
        <begin position="23"/>
        <end position="138"/>
    </location>
</feature>
<gene>
    <name evidence="3" type="primary">KRTDAP</name>
</gene>
<evidence type="ECO:0000313" key="2">
    <source>
        <dbReference type="Proteomes" id="UP000515140"/>
    </source>
</evidence>
<dbReference type="FunCoup" id="A0A6P5JR44">
    <property type="interactions" value="23"/>
</dbReference>
<dbReference type="RefSeq" id="XP_020833489.1">
    <property type="nucleotide sequence ID" value="XM_020977830.1"/>
</dbReference>
<dbReference type="InterPro" id="IPR028196">
    <property type="entry name" value="KRTDAP"/>
</dbReference>
<keyword evidence="1" id="KW-0732">Signal</keyword>
<dbReference type="PANTHER" id="PTHR36463">
    <property type="entry name" value="KERATINOCYTE DIFFERENTIATION-ASSOCIATED PROTEIN"/>
    <property type="match status" value="1"/>
</dbReference>